<name>A0A8J3L0A1_9ACTN</name>
<keyword evidence="5" id="KW-1185">Reference proteome</keyword>
<dbReference type="GO" id="GO:0016747">
    <property type="term" value="F:acyltransferase activity, transferring groups other than amino-acyl groups"/>
    <property type="evidence" value="ECO:0007669"/>
    <property type="project" value="InterPro"/>
</dbReference>
<feature type="domain" description="N-acetyltransferase" evidence="3">
    <location>
        <begin position="27"/>
        <end position="178"/>
    </location>
</feature>
<evidence type="ECO:0000313" key="4">
    <source>
        <dbReference type="EMBL" id="GIG12237.1"/>
    </source>
</evidence>
<accession>A0A8J3L0A1</accession>
<evidence type="ECO:0000313" key="5">
    <source>
        <dbReference type="Proteomes" id="UP000660339"/>
    </source>
</evidence>
<dbReference type="InterPro" id="IPR016181">
    <property type="entry name" value="Acyl_CoA_acyltransferase"/>
</dbReference>
<dbReference type="Proteomes" id="UP000660339">
    <property type="component" value="Unassembled WGS sequence"/>
</dbReference>
<dbReference type="InterPro" id="IPR000182">
    <property type="entry name" value="GNAT_dom"/>
</dbReference>
<dbReference type="PROSITE" id="PS51186">
    <property type="entry name" value="GNAT"/>
    <property type="match status" value="1"/>
</dbReference>
<keyword evidence="2" id="KW-0012">Acyltransferase</keyword>
<evidence type="ECO:0000256" key="1">
    <source>
        <dbReference type="ARBA" id="ARBA00022679"/>
    </source>
</evidence>
<evidence type="ECO:0000256" key="2">
    <source>
        <dbReference type="ARBA" id="ARBA00023315"/>
    </source>
</evidence>
<dbReference type="Pfam" id="PF00583">
    <property type="entry name" value="Acetyltransf_1"/>
    <property type="match status" value="1"/>
</dbReference>
<dbReference type="EMBL" id="BONJ01000001">
    <property type="protein sequence ID" value="GIG12237.1"/>
    <property type="molecule type" value="Genomic_DNA"/>
</dbReference>
<reference evidence="4" key="1">
    <citation type="submission" date="2021-01" db="EMBL/GenBank/DDBJ databases">
        <title>Whole genome shotgun sequence of Catellatospora methionotrophica NBRC 14553.</title>
        <authorList>
            <person name="Komaki H."/>
            <person name="Tamura T."/>
        </authorList>
    </citation>
    <scope>NUCLEOTIDE SEQUENCE</scope>
    <source>
        <strain evidence="4">NBRC 14553</strain>
    </source>
</reference>
<keyword evidence="1" id="KW-0808">Transferase</keyword>
<organism evidence="4 5">
    <name type="scientific">Catellatospora methionotrophica</name>
    <dbReference type="NCBI Taxonomy" id="121620"/>
    <lineage>
        <taxon>Bacteria</taxon>
        <taxon>Bacillati</taxon>
        <taxon>Actinomycetota</taxon>
        <taxon>Actinomycetes</taxon>
        <taxon>Micromonosporales</taxon>
        <taxon>Micromonosporaceae</taxon>
        <taxon>Catellatospora</taxon>
    </lineage>
</organism>
<gene>
    <name evidence="4" type="ORF">Cme02nite_05690</name>
</gene>
<protein>
    <submittedName>
        <fullName evidence="4">N-acetyltransferase</fullName>
    </submittedName>
</protein>
<dbReference type="InterPro" id="IPR050832">
    <property type="entry name" value="Bact_Acetyltransf"/>
</dbReference>
<proteinExistence type="predicted"/>
<dbReference type="CDD" id="cd04301">
    <property type="entry name" value="NAT_SF"/>
    <property type="match status" value="1"/>
</dbReference>
<dbReference type="AlphaFoldDB" id="A0A8J3L0A1"/>
<dbReference type="Gene3D" id="3.40.630.30">
    <property type="match status" value="1"/>
</dbReference>
<evidence type="ECO:0000259" key="3">
    <source>
        <dbReference type="PROSITE" id="PS51186"/>
    </source>
</evidence>
<comment type="caution">
    <text evidence="4">The sequence shown here is derived from an EMBL/GenBank/DDBJ whole genome shotgun (WGS) entry which is preliminary data.</text>
</comment>
<dbReference type="SUPFAM" id="SSF55729">
    <property type="entry name" value="Acyl-CoA N-acyltransferases (Nat)"/>
    <property type="match status" value="1"/>
</dbReference>
<dbReference type="PANTHER" id="PTHR43877">
    <property type="entry name" value="AMINOALKYLPHOSPHONATE N-ACETYLTRANSFERASE-RELATED-RELATED"/>
    <property type="match status" value="1"/>
</dbReference>
<sequence length="182" mass="19850">MPDDPREWAAAAVPDRLDCMITREDDVRIRPATAADAPTVGLIWRDGWRDGHLGHVPEELVAIRTPESFDLRAAQRVADTTVAEVGNEVAGFVMVVADEVEQVYVAADRRGTGVAGTLLAEGLRQVGANGHDRAWLAVVSGNTRARRFYEREGWTDEGAFDYPARSSGGPIPVPCHRYTRAA</sequence>